<sequence length="151" mass="16659">MTLSYNLYEAIEDLSTCMYALAEESHPEVSNDVSCISSAIYAVDSIAAYLNLRYTLTDVVSYLDKVRGVHELNEDEVSIVIRTLKDMIEGELDGLKTALSVLYITNEIPNPKPIDLLLAVRAAFLNTLRVIEESSVNTIGISSIQAEVQIS</sequence>
<comment type="caution">
    <text evidence="1">The sequence shown here is derived from an EMBL/GenBank/DDBJ whole genome shotgun (WGS) entry which is preliminary data.</text>
</comment>
<dbReference type="AlphaFoldDB" id="A0A832YZB6"/>
<reference evidence="1" key="1">
    <citation type="journal article" date="2020" name="ISME J.">
        <title>Gammaproteobacteria mediating utilization of methyl-, sulfur- and petroleum organic compounds in deep ocean hydrothermal plumes.</title>
        <authorList>
            <person name="Zhou Z."/>
            <person name="Liu Y."/>
            <person name="Pan J."/>
            <person name="Cron B.R."/>
            <person name="Toner B.M."/>
            <person name="Anantharaman K."/>
            <person name="Breier J.A."/>
            <person name="Dick G.J."/>
            <person name="Li M."/>
        </authorList>
    </citation>
    <scope>NUCLEOTIDE SEQUENCE</scope>
    <source>
        <strain evidence="1">SZUA-1435</strain>
    </source>
</reference>
<proteinExistence type="predicted"/>
<organism evidence="1 2">
    <name type="scientific">Ignisphaera aggregans</name>
    <dbReference type="NCBI Taxonomy" id="334771"/>
    <lineage>
        <taxon>Archaea</taxon>
        <taxon>Thermoproteota</taxon>
        <taxon>Thermoprotei</taxon>
        <taxon>Desulfurococcales</taxon>
        <taxon>Desulfurococcaceae</taxon>
        <taxon>Ignisphaera</taxon>
    </lineage>
</organism>
<evidence type="ECO:0000313" key="2">
    <source>
        <dbReference type="Proteomes" id="UP000605805"/>
    </source>
</evidence>
<name>A0A832YZB6_9CREN</name>
<evidence type="ECO:0000313" key="1">
    <source>
        <dbReference type="EMBL" id="HIP57021.1"/>
    </source>
</evidence>
<dbReference type="Proteomes" id="UP000605805">
    <property type="component" value="Unassembled WGS sequence"/>
</dbReference>
<protein>
    <submittedName>
        <fullName evidence="1">Uncharacterized protein</fullName>
    </submittedName>
</protein>
<gene>
    <name evidence="1" type="ORF">EYH02_02995</name>
</gene>
<dbReference type="EMBL" id="DQTV01000053">
    <property type="protein sequence ID" value="HIP57021.1"/>
    <property type="molecule type" value="Genomic_DNA"/>
</dbReference>
<accession>A0A832YZB6</accession>